<reference evidence="1 2" key="1">
    <citation type="journal article" date="2013" name="Genome Biol.">
        <title>The genome sequence of the most widely cultivated cacao type and its use to identify candidate genes regulating pod color.</title>
        <authorList>
            <person name="Motamayor J.C."/>
            <person name="Mockaitis K."/>
            <person name="Schmutz J."/>
            <person name="Haiminen N."/>
            <person name="Iii D.L."/>
            <person name="Cornejo O."/>
            <person name="Findley S.D."/>
            <person name="Zheng P."/>
            <person name="Utro F."/>
            <person name="Royaert S."/>
            <person name="Saski C."/>
            <person name="Jenkins J."/>
            <person name="Podicheti R."/>
            <person name="Zhao M."/>
            <person name="Scheffler B.E."/>
            <person name="Stack J.C."/>
            <person name="Feltus F.A."/>
            <person name="Mustiga G.M."/>
            <person name="Amores F."/>
            <person name="Phillips W."/>
            <person name="Marelli J.P."/>
            <person name="May G.D."/>
            <person name="Shapiro H."/>
            <person name="Ma J."/>
            <person name="Bustamante C.D."/>
            <person name="Schnell R.J."/>
            <person name="Main D."/>
            <person name="Gilbert D."/>
            <person name="Parida L."/>
            <person name="Kuhn D.N."/>
        </authorList>
    </citation>
    <scope>NUCLEOTIDE SEQUENCE [LARGE SCALE GENOMIC DNA]</scope>
    <source>
        <strain evidence="2">cv. Matina 1-6</strain>
    </source>
</reference>
<evidence type="ECO:0000313" key="2">
    <source>
        <dbReference type="Proteomes" id="UP000026915"/>
    </source>
</evidence>
<gene>
    <name evidence="1" type="ORF">TCM_027352</name>
</gene>
<dbReference type="Proteomes" id="UP000026915">
    <property type="component" value="Chromosome 6"/>
</dbReference>
<dbReference type="Gramene" id="EOY25979">
    <property type="protein sequence ID" value="EOY25979"/>
    <property type="gene ID" value="TCM_027352"/>
</dbReference>
<proteinExistence type="predicted"/>
<accession>A0A061GG08</accession>
<sequence>MFFKEIVILTFGELMKFRLKFLNMERTLWFLVEIGFNFTKNIILNFCYKFIMATHVDEEFNVDGIDRDYDCENILDLSGKNHDEPENERLNNQECLEPFVRMEFQSLEEALEYYPKYTKHEGFGIRLASAFASPR</sequence>
<organism evidence="1 2">
    <name type="scientific">Theobroma cacao</name>
    <name type="common">Cacao</name>
    <name type="synonym">Cocoa</name>
    <dbReference type="NCBI Taxonomy" id="3641"/>
    <lineage>
        <taxon>Eukaryota</taxon>
        <taxon>Viridiplantae</taxon>
        <taxon>Streptophyta</taxon>
        <taxon>Embryophyta</taxon>
        <taxon>Tracheophyta</taxon>
        <taxon>Spermatophyta</taxon>
        <taxon>Magnoliopsida</taxon>
        <taxon>eudicotyledons</taxon>
        <taxon>Gunneridae</taxon>
        <taxon>Pentapetalae</taxon>
        <taxon>rosids</taxon>
        <taxon>malvids</taxon>
        <taxon>Malvales</taxon>
        <taxon>Malvaceae</taxon>
        <taxon>Byttnerioideae</taxon>
        <taxon>Theobroma</taxon>
    </lineage>
</organism>
<keyword evidence="2" id="KW-1185">Reference proteome</keyword>
<name>A0A061GG08_THECC</name>
<evidence type="ECO:0000313" key="1">
    <source>
        <dbReference type="EMBL" id="EOY25979.1"/>
    </source>
</evidence>
<dbReference type="EMBL" id="CM001884">
    <property type="protein sequence ID" value="EOY25979.1"/>
    <property type="molecule type" value="Genomic_DNA"/>
</dbReference>
<dbReference type="HOGENOM" id="CLU_1889533_0_0_1"/>
<protein>
    <submittedName>
        <fullName evidence="1">Uncharacterized protein</fullName>
    </submittedName>
</protein>
<dbReference type="InParanoid" id="A0A061GG08"/>
<dbReference type="AlphaFoldDB" id="A0A061GG08"/>